<evidence type="ECO:0000313" key="8">
    <source>
        <dbReference type="Proteomes" id="UP000066624"/>
    </source>
</evidence>
<evidence type="ECO:0000256" key="4">
    <source>
        <dbReference type="ARBA" id="ARBA00022917"/>
    </source>
</evidence>
<accession>A0A0K0XT35</accession>
<dbReference type="PATRIC" id="fig|1579979.3.peg.441"/>
<evidence type="ECO:0000313" key="7">
    <source>
        <dbReference type="EMBL" id="AKS40820.1"/>
    </source>
</evidence>
<keyword evidence="4 6" id="KW-0648">Protein biosynthesis</keyword>
<dbReference type="KEGG" id="wma:WM2015_438"/>
<organism evidence="7 8">
    <name type="scientific">Wenzhouxiangella marina</name>
    <dbReference type="NCBI Taxonomy" id="1579979"/>
    <lineage>
        <taxon>Bacteria</taxon>
        <taxon>Pseudomonadati</taxon>
        <taxon>Pseudomonadota</taxon>
        <taxon>Gammaproteobacteria</taxon>
        <taxon>Chromatiales</taxon>
        <taxon>Wenzhouxiangellaceae</taxon>
        <taxon>Wenzhouxiangella</taxon>
    </lineage>
</organism>
<dbReference type="PANTHER" id="PTHR20982">
    <property type="entry name" value="RIBOSOME RECYCLING FACTOR"/>
    <property type="match status" value="1"/>
</dbReference>
<dbReference type="InterPro" id="IPR023584">
    <property type="entry name" value="Ribosome_recyc_fac_dom"/>
</dbReference>
<dbReference type="Pfam" id="PF01765">
    <property type="entry name" value="RRF"/>
    <property type="match status" value="1"/>
</dbReference>
<sequence length="185" mass="20504">MLNDIQKDAQARMGKSVEALKVELAKIRTGRAHPSLLEHITVDYYGSEVPLNQAANINAEDARTLSVVPFDKSMVAKIEKAIMTSDLGLNPATSGANIRVPLPALTEERRASLVKVVHAEGEQAKVAIRNIRRDANSQLKDFLKEKELTEDDVRRGETLVQQITDEHVGKVDELVAVKEKELMEI</sequence>
<dbReference type="GO" id="GO:0043023">
    <property type="term" value="F:ribosomal large subunit binding"/>
    <property type="evidence" value="ECO:0007669"/>
    <property type="project" value="TreeGrafter"/>
</dbReference>
<evidence type="ECO:0000256" key="2">
    <source>
        <dbReference type="ARBA" id="ARBA00005912"/>
    </source>
</evidence>
<comment type="similarity">
    <text evidence="2 6">Belongs to the RRF family.</text>
</comment>
<dbReference type="InterPro" id="IPR002661">
    <property type="entry name" value="Ribosome_recyc_fac"/>
</dbReference>
<dbReference type="FunFam" id="3.30.1360.40:FF:000001">
    <property type="entry name" value="Ribosome-recycling factor"/>
    <property type="match status" value="1"/>
</dbReference>
<dbReference type="EMBL" id="CP012154">
    <property type="protein sequence ID" value="AKS40820.1"/>
    <property type="molecule type" value="Genomic_DNA"/>
</dbReference>
<evidence type="ECO:0000256" key="1">
    <source>
        <dbReference type="ARBA" id="ARBA00004496"/>
    </source>
</evidence>
<dbReference type="STRING" id="1579979.WM2015_438"/>
<dbReference type="Gene3D" id="1.10.132.20">
    <property type="entry name" value="Ribosome-recycling factor"/>
    <property type="match status" value="1"/>
</dbReference>
<dbReference type="Proteomes" id="UP000066624">
    <property type="component" value="Chromosome"/>
</dbReference>
<dbReference type="FunFam" id="1.10.132.20:FF:000001">
    <property type="entry name" value="Ribosome-recycling factor"/>
    <property type="match status" value="1"/>
</dbReference>
<dbReference type="GO" id="GO:0005829">
    <property type="term" value="C:cytosol"/>
    <property type="evidence" value="ECO:0007669"/>
    <property type="project" value="GOC"/>
</dbReference>
<evidence type="ECO:0000256" key="5">
    <source>
        <dbReference type="ARBA" id="ARBA00025050"/>
    </source>
</evidence>
<evidence type="ECO:0000256" key="6">
    <source>
        <dbReference type="HAMAP-Rule" id="MF_00040"/>
    </source>
</evidence>
<dbReference type="OrthoDB" id="9804006at2"/>
<keyword evidence="8" id="KW-1185">Reference proteome</keyword>
<dbReference type="PANTHER" id="PTHR20982:SF3">
    <property type="entry name" value="MITOCHONDRIAL RIBOSOME RECYCLING FACTOR PSEUDO 1"/>
    <property type="match status" value="1"/>
</dbReference>
<reference evidence="8" key="1">
    <citation type="submission" date="2015-07" db="EMBL/GenBank/DDBJ databases">
        <authorList>
            <person name="Kim K.M."/>
        </authorList>
    </citation>
    <scope>NUCLEOTIDE SEQUENCE [LARGE SCALE GENOMIC DNA]</scope>
    <source>
        <strain evidence="8">KCTC 42284</strain>
    </source>
</reference>
<dbReference type="AlphaFoldDB" id="A0A0K0XT35"/>
<evidence type="ECO:0000256" key="3">
    <source>
        <dbReference type="ARBA" id="ARBA00022490"/>
    </source>
</evidence>
<name>A0A0K0XT35_9GAMM</name>
<dbReference type="Gene3D" id="3.30.1360.40">
    <property type="match status" value="1"/>
</dbReference>
<dbReference type="InterPro" id="IPR036191">
    <property type="entry name" value="RRF_sf"/>
</dbReference>
<gene>
    <name evidence="6" type="primary">frr</name>
    <name evidence="7" type="ORF">WM2015_438</name>
</gene>
<dbReference type="SUPFAM" id="SSF55194">
    <property type="entry name" value="Ribosome recycling factor, RRF"/>
    <property type="match status" value="1"/>
</dbReference>
<dbReference type="HAMAP" id="MF_00040">
    <property type="entry name" value="RRF"/>
    <property type="match status" value="1"/>
</dbReference>
<keyword evidence="3 6" id="KW-0963">Cytoplasm</keyword>
<dbReference type="NCBIfam" id="TIGR00496">
    <property type="entry name" value="frr"/>
    <property type="match status" value="1"/>
</dbReference>
<comment type="function">
    <text evidence="5 6">Responsible for the release of ribosomes from messenger RNA at the termination of protein biosynthesis. May increase the efficiency of translation by recycling ribosomes from one round of translation to another.</text>
</comment>
<protein>
    <recommendedName>
        <fullName evidence="6">Ribosome-recycling factor</fullName>
        <shortName evidence="6">RRF</shortName>
    </recommendedName>
    <alternativeName>
        <fullName evidence="6">Ribosome-releasing factor</fullName>
    </alternativeName>
</protein>
<dbReference type="RefSeq" id="WP_049724500.1">
    <property type="nucleotide sequence ID" value="NZ_CP012154.1"/>
</dbReference>
<comment type="subcellular location">
    <subcellularLocation>
        <location evidence="1 6">Cytoplasm</location>
    </subcellularLocation>
</comment>
<dbReference type="GO" id="GO:0002184">
    <property type="term" value="P:cytoplasmic translational termination"/>
    <property type="evidence" value="ECO:0007669"/>
    <property type="project" value="TreeGrafter"/>
</dbReference>
<dbReference type="CDD" id="cd00520">
    <property type="entry name" value="RRF"/>
    <property type="match status" value="1"/>
</dbReference>
<proteinExistence type="inferred from homology"/>